<gene>
    <name evidence="2" type="ORF">CLG96_00375</name>
</gene>
<evidence type="ECO:0000256" key="1">
    <source>
        <dbReference type="SAM" id="Phobius"/>
    </source>
</evidence>
<name>A0A2T5G0L8_9SPHN</name>
<accession>A0A2T5G0L8</accession>
<feature type="transmembrane region" description="Helical" evidence="1">
    <location>
        <begin position="88"/>
        <end position="107"/>
    </location>
</feature>
<feature type="transmembrane region" description="Helical" evidence="1">
    <location>
        <begin position="56"/>
        <end position="82"/>
    </location>
</feature>
<evidence type="ECO:0000313" key="2">
    <source>
        <dbReference type="EMBL" id="PTQ12661.1"/>
    </source>
</evidence>
<comment type="caution">
    <text evidence="2">The sequence shown here is derived from an EMBL/GenBank/DDBJ whole genome shotgun (WGS) entry which is preliminary data.</text>
</comment>
<protein>
    <submittedName>
        <fullName evidence="2">Uncharacterized protein</fullName>
    </submittedName>
</protein>
<evidence type="ECO:0000313" key="3">
    <source>
        <dbReference type="Proteomes" id="UP000244162"/>
    </source>
</evidence>
<dbReference type="AlphaFoldDB" id="A0A2T5G0L8"/>
<proteinExistence type="predicted"/>
<keyword evidence="1" id="KW-0472">Membrane</keyword>
<keyword evidence="1" id="KW-1133">Transmembrane helix</keyword>
<dbReference type="RefSeq" id="WP_107965898.1">
    <property type="nucleotide sequence ID" value="NZ_NWBU01000004.1"/>
</dbReference>
<reference evidence="2 3" key="1">
    <citation type="submission" date="2017-09" db="EMBL/GenBank/DDBJ databases">
        <title>Sphingomonas panjinensis sp.nov., isolated from oil-contaminated soil.</title>
        <authorList>
            <person name="Wang L."/>
            <person name="Chen L."/>
        </authorList>
    </citation>
    <scope>NUCLEOTIDE SEQUENCE [LARGE SCALE GENOMIC DNA]</scope>
    <source>
        <strain evidence="2 3">FW-11</strain>
    </source>
</reference>
<sequence>MTGNPAAGWKIASDTEDSENVPLWKALAQFTSEDLDEGLKANAAVIKREKPVFQRYYNLAFVTSLLFGFLFLVFLLGLLISIHSKSANALFLLVLAFLVATVAPHLWRQAYQYGLTTPDAPLALPHAADRHFDEFLGHLQKASGPKAYYLSRFGKKRKLLNRRQFFGRLRYFLFSEHSRDRGMVMRFPTAMSIPADLYVHRDDVEKMIAMSKPKRKAGPGRNPKYGYADAIISLMNDPRLDSLDLSDRAKSVRTIKDWLSEWFEAAADSSGDVPRGDQLAPYAEKIFYRLKTIAP</sequence>
<keyword evidence="3" id="KW-1185">Reference proteome</keyword>
<dbReference type="EMBL" id="NWBU01000004">
    <property type="protein sequence ID" value="PTQ12661.1"/>
    <property type="molecule type" value="Genomic_DNA"/>
</dbReference>
<organism evidence="2 3">
    <name type="scientific">Sphingomonas oleivorans</name>
    <dbReference type="NCBI Taxonomy" id="1735121"/>
    <lineage>
        <taxon>Bacteria</taxon>
        <taxon>Pseudomonadati</taxon>
        <taxon>Pseudomonadota</taxon>
        <taxon>Alphaproteobacteria</taxon>
        <taxon>Sphingomonadales</taxon>
        <taxon>Sphingomonadaceae</taxon>
        <taxon>Sphingomonas</taxon>
    </lineage>
</organism>
<dbReference type="Proteomes" id="UP000244162">
    <property type="component" value="Unassembled WGS sequence"/>
</dbReference>
<keyword evidence="1" id="KW-0812">Transmembrane</keyword>
<dbReference type="OrthoDB" id="7443341at2"/>